<keyword evidence="2" id="KW-0378">Hydrolase</keyword>
<dbReference type="Proteomes" id="UP000194236">
    <property type="component" value="Unassembled WGS sequence"/>
</dbReference>
<keyword evidence="3" id="KW-0539">Nucleus</keyword>
<dbReference type="GO" id="GO:0006289">
    <property type="term" value="P:nucleotide-excision repair"/>
    <property type="evidence" value="ECO:0007669"/>
    <property type="project" value="InterPro"/>
</dbReference>
<keyword evidence="2" id="KW-0255">Endonuclease</keyword>
<dbReference type="GO" id="GO:0003697">
    <property type="term" value="F:single-stranded DNA binding"/>
    <property type="evidence" value="ECO:0007669"/>
    <property type="project" value="InterPro"/>
</dbReference>
<dbReference type="InterPro" id="IPR001044">
    <property type="entry name" value="XPG/Rad2_eukaryotes"/>
</dbReference>
<keyword evidence="4" id="KW-0175">Coiled coil</keyword>
<evidence type="ECO:0000256" key="1">
    <source>
        <dbReference type="ARBA" id="ARBA00004123"/>
    </source>
</evidence>
<evidence type="ECO:0000256" key="4">
    <source>
        <dbReference type="SAM" id="Coils"/>
    </source>
</evidence>
<dbReference type="SUPFAM" id="SSF88723">
    <property type="entry name" value="PIN domain-like"/>
    <property type="match status" value="1"/>
</dbReference>
<name>A0A1Y3AU55_EURMA</name>
<dbReference type="InterPro" id="IPR029060">
    <property type="entry name" value="PIN-like_dom_sf"/>
</dbReference>
<evidence type="ECO:0000256" key="3">
    <source>
        <dbReference type="ARBA" id="ARBA00023242"/>
    </source>
</evidence>
<feature type="non-terminal residue" evidence="6">
    <location>
        <position position="463"/>
    </location>
</feature>
<evidence type="ECO:0000313" key="7">
    <source>
        <dbReference type="Proteomes" id="UP000194236"/>
    </source>
</evidence>
<gene>
    <name evidence="6" type="ORF">BLA29_005710</name>
</gene>
<comment type="caution">
    <text evidence="6">The sequence shown here is derived from an EMBL/GenBank/DDBJ whole genome shotgun (WGS) entry which is preliminary data.</text>
</comment>
<dbReference type="GO" id="GO:0004520">
    <property type="term" value="F:DNA endonuclease activity"/>
    <property type="evidence" value="ECO:0007669"/>
    <property type="project" value="TreeGrafter"/>
</dbReference>
<evidence type="ECO:0000256" key="2">
    <source>
        <dbReference type="ARBA" id="ARBA00022759"/>
    </source>
</evidence>
<dbReference type="PANTHER" id="PTHR16171:SF7">
    <property type="entry name" value="DNA REPAIR PROTEIN RAD2"/>
    <property type="match status" value="1"/>
</dbReference>
<evidence type="ECO:0000259" key="5">
    <source>
        <dbReference type="SMART" id="SM00485"/>
    </source>
</evidence>
<dbReference type="OrthoDB" id="31113at2759"/>
<accession>A0A1Y3AU55</accession>
<dbReference type="PANTHER" id="PTHR16171">
    <property type="entry name" value="DNA REPAIR PROTEIN COMPLEMENTING XP-G CELLS-RELATED"/>
    <property type="match status" value="1"/>
</dbReference>
<keyword evidence="2" id="KW-0540">Nuclease</keyword>
<dbReference type="EMBL" id="MUJZ01058312">
    <property type="protein sequence ID" value="OTF72012.1"/>
    <property type="molecule type" value="Genomic_DNA"/>
</dbReference>
<dbReference type="InterPro" id="IPR006085">
    <property type="entry name" value="XPG_DNA_repair_N"/>
</dbReference>
<proteinExistence type="predicted"/>
<feature type="domain" description="XPG N-terminal" evidence="5">
    <location>
        <begin position="1"/>
        <end position="62"/>
    </location>
</feature>
<dbReference type="GO" id="GO:0005634">
    <property type="term" value="C:nucleus"/>
    <property type="evidence" value="ECO:0007669"/>
    <property type="project" value="UniProtKB-SubCell"/>
</dbReference>
<evidence type="ECO:0000313" key="6">
    <source>
        <dbReference type="EMBL" id="OTF72012.1"/>
    </source>
</evidence>
<dbReference type="PRINTS" id="PR00066">
    <property type="entry name" value="XRODRMPGMNTG"/>
</dbReference>
<feature type="non-terminal residue" evidence="6">
    <location>
        <position position="1"/>
    </location>
</feature>
<dbReference type="AlphaFoldDB" id="A0A1Y3AU55"/>
<comment type="subcellular location">
    <subcellularLocation>
        <location evidence="1">Nucleus</location>
    </subcellularLocation>
</comment>
<dbReference type="Pfam" id="PF00752">
    <property type="entry name" value="XPG_N"/>
    <property type="match status" value="1"/>
</dbReference>
<reference evidence="6 7" key="1">
    <citation type="submission" date="2017-03" db="EMBL/GenBank/DDBJ databases">
        <title>Genome Survey of Euroglyphus maynei.</title>
        <authorList>
            <person name="Arlian L.G."/>
            <person name="Morgan M.S."/>
            <person name="Rider S.D."/>
        </authorList>
    </citation>
    <scope>NUCLEOTIDE SEQUENCE [LARGE SCALE GENOMIC DNA]</scope>
    <source>
        <strain evidence="6">Arlian Lab</strain>
        <tissue evidence="6">Whole body</tissue>
    </source>
</reference>
<organism evidence="6 7">
    <name type="scientific">Euroglyphus maynei</name>
    <name type="common">Mayne's house dust mite</name>
    <dbReference type="NCBI Taxonomy" id="6958"/>
    <lineage>
        <taxon>Eukaryota</taxon>
        <taxon>Metazoa</taxon>
        <taxon>Ecdysozoa</taxon>
        <taxon>Arthropoda</taxon>
        <taxon>Chelicerata</taxon>
        <taxon>Arachnida</taxon>
        <taxon>Acari</taxon>
        <taxon>Acariformes</taxon>
        <taxon>Sarcoptiformes</taxon>
        <taxon>Astigmata</taxon>
        <taxon>Psoroptidia</taxon>
        <taxon>Analgoidea</taxon>
        <taxon>Pyroglyphidae</taxon>
        <taxon>Pyroglyphinae</taxon>
        <taxon>Euroglyphus</taxon>
    </lineage>
</organism>
<keyword evidence="7" id="KW-1185">Reference proteome</keyword>
<dbReference type="Gene3D" id="3.40.50.1010">
    <property type="entry name" value="5'-nuclease"/>
    <property type="match status" value="1"/>
</dbReference>
<sequence>QSIKGFRDRDGRSVDNAHLLGLFYRICKLLFYQIKPIVVFDGECPTVKLHTVQKRLEKTRKNLQKSKNLSMNVLENYVNSILDSKSSTTIASQKIKSDAKNFASQIYLPHEDRKQKDIYQNFDQSKYEECKIAINGDEEEEEDIPLKNESYHHSLLQNIHDIDINSELFKILPAITRYEILVELRDSYKNRKSSNIELLPKESNSFAQFQMEKLLKKRSLQEEIEKLINEFNNVQGKDNIELFKSSQHSSLDVFASKPSTSTELTSGSLASDEQTRFLLLKTLNQAIEEFTVEDEEEETCSIENINQSPVYKVPNGLPGQFKIESDVERIELLSKSSEMIPTKFSSQQLSKDIDRNYKKYSAANTNSEKLVLSDNDDDSDSTDSNDFIEIPVDEQFDEENSSNDKMEQFDESLPYDTSYTMDIHVEEPISHENMTNEIVNNNEEILEQIVKNDTTKIFNEKVN</sequence>
<feature type="coiled-coil region" evidence="4">
    <location>
        <begin position="210"/>
        <end position="237"/>
    </location>
</feature>
<protein>
    <recommendedName>
        <fullName evidence="5">XPG N-terminal domain-containing protein</fullName>
    </recommendedName>
</protein>
<dbReference type="SMART" id="SM00485">
    <property type="entry name" value="XPGN"/>
    <property type="match status" value="1"/>
</dbReference>